<dbReference type="RefSeq" id="WP_179657398.1">
    <property type="nucleotide sequence ID" value="NZ_JACBZR010000001.1"/>
</dbReference>
<keyword evidence="3" id="KW-1185">Reference proteome</keyword>
<feature type="signal peptide" evidence="1">
    <location>
        <begin position="1"/>
        <end position="26"/>
    </location>
</feature>
<evidence type="ECO:0000313" key="2">
    <source>
        <dbReference type="EMBL" id="NYI76788.1"/>
    </source>
</evidence>
<comment type="caution">
    <text evidence="2">The sequence shown here is derived from an EMBL/GenBank/DDBJ whole genome shotgun (WGS) entry which is preliminary data.</text>
</comment>
<evidence type="ECO:0000313" key="3">
    <source>
        <dbReference type="Proteomes" id="UP000564496"/>
    </source>
</evidence>
<evidence type="ECO:0000256" key="1">
    <source>
        <dbReference type="SAM" id="SignalP"/>
    </source>
</evidence>
<proteinExistence type="predicted"/>
<dbReference type="EMBL" id="JACBZR010000001">
    <property type="protein sequence ID" value="NYI76788.1"/>
    <property type="molecule type" value="Genomic_DNA"/>
</dbReference>
<feature type="chain" id="PRO_5038689303" evidence="1">
    <location>
        <begin position="27"/>
        <end position="134"/>
    </location>
</feature>
<sequence>MKSRIARYLLTALLAALAMLGLSVAAAPSASAMFIEPGCAQAPDGNAYMQIYVVDDPSAPIKMGRWTNQHRWYDYGSYNLANEYGERRVVNCQWGGARVQLCYGYGGTNCAITIPAGHVWEGSITPINSVRLLR</sequence>
<dbReference type="AlphaFoldDB" id="A0A7Z0IRF8"/>
<organism evidence="2 3">
    <name type="scientific">Nocardioides panzhihuensis</name>
    <dbReference type="NCBI Taxonomy" id="860243"/>
    <lineage>
        <taxon>Bacteria</taxon>
        <taxon>Bacillati</taxon>
        <taxon>Actinomycetota</taxon>
        <taxon>Actinomycetes</taxon>
        <taxon>Propionibacteriales</taxon>
        <taxon>Nocardioidaceae</taxon>
        <taxon>Nocardioides</taxon>
    </lineage>
</organism>
<protein>
    <submittedName>
        <fullName evidence="2">Uncharacterized protein</fullName>
    </submittedName>
</protein>
<dbReference type="Proteomes" id="UP000564496">
    <property type="component" value="Unassembled WGS sequence"/>
</dbReference>
<keyword evidence="1" id="KW-0732">Signal</keyword>
<gene>
    <name evidence="2" type="ORF">BJ988_001436</name>
</gene>
<reference evidence="2 3" key="1">
    <citation type="submission" date="2020-07" db="EMBL/GenBank/DDBJ databases">
        <title>Sequencing the genomes of 1000 actinobacteria strains.</title>
        <authorList>
            <person name="Klenk H.-P."/>
        </authorList>
    </citation>
    <scope>NUCLEOTIDE SEQUENCE [LARGE SCALE GENOMIC DNA]</scope>
    <source>
        <strain evidence="2 3">DSM 26487</strain>
    </source>
</reference>
<name>A0A7Z0IRF8_9ACTN</name>
<accession>A0A7Z0IRF8</accession>